<dbReference type="EMBL" id="BLWC01000001">
    <property type="protein sequence ID" value="GFN00598.1"/>
    <property type="molecule type" value="Genomic_DNA"/>
</dbReference>
<evidence type="ECO:0000313" key="2">
    <source>
        <dbReference type="EMBL" id="GFN00598.1"/>
    </source>
</evidence>
<evidence type="ECO:0000313" key="3">
    <source>
        <dbReference type="Proteomes" id="UP000498980"/>
    </source>
</evidence>
<feature type="compositionally biased region" description="Basic and acidic residues" evidence="1">
    <location>
        <begin position="7"/>
        <end position="34"/>
    </location>
</feature>
<name>A0A7J0CEC4_9ACTN</name>
<reference evidence="2 3" key="1">
    <citation type="submission" date="2020-05" db="EMBL/GenBank/DDBJ databases">
        <title>Whole genome shotgun sequence of Streptomyces fulvorobeus NBRC 15897.</title>
        <authorList>
            <person name="Komaki H."/>
            <person name="Tamura T."/>
        </authorList>
    </citation>
    <scope>NUCLEOTIDE SEQUENCE [LARGE SCALE GENOMIC DNA]</scope>
    <source>
        <strain evidence="2 3">NBRC 15897</strain>
    </source>
</reference>
<comment type="caution">
    <text evidence="2">The sequence shown here is derived from an EMBL/GenBank/DDBJ whole genome shotgun (WGS) entry which is preliminary data.</text>
</comment>
<keyword evidence="3" id="KW-1185">Reference proteome</keyword>
<evidence type="ECO:0000256" key="1">
    <source>
        <dbReference type="SAM" id="MobiDB-lite"/>
    </source>
</evidence>
<protein>
    <submittedName>
        <fullName evidence="2">Uncharacterized protein</fullName>
    </submittedName>
</protein>
<dbReference type="Proteomes" id="UP000498980">
    <property type="component" value="Unassembled WGS sequence"/>
</dbReference>
<gene>
    <name evidence="2" type="ORF">Sfulv_54080</name>
</gene>
<sequence length="102" mass="11058">MGARFAVQDRERRAREGQLPYARDDVAHLGDPHVQHPGVMESPPRPGTAPGSVRETQPVSPLPGSPDWSDSPLPITIPVAHGARCSLGRSWLWFPKLGAHAI</sequence>
<proteinExistence type="predicted"/>
<feature type="region of interest" description="Disordered" evidence="1">
    <location>
        <begin position="1"/>
        <end position="67"/>
    </location>
</feature>
<accession>A0A7J0CEC4</accession>
<organism evidence="2 3">
    <name type="scientific">Streptomyces fulvorobeus</name>
    <dbReference type="NCBI Taxonomy" id="284028"/>
    <lineage>
        <taxon>Bacteria</taxon>
        <taxon>Bacillati</taxon>
        <taxon>Actinomycetota</taxon>
        <taxon>Actinomycetes</taxon>
        <taxon>Kitasatosporales</taxon>
        <taxon>Streptomycetaceae</taxon>
        <taxon>Streptomyces</taxon>
    </lineage>
</organism>
<dbReference type="AlphaFoldDB" id="A0A7J0CEC4"/>